<proteinExistence type="predicted"/>
<keyword evidence="2" id="KW-0472">Membrane</keyword>
<protein>
    <recommendedName>
        <fullName evidence="5">TrbL/VirB6 plasmid conjugal transfer protein</fullName>
    </recommendedName>
</protein>
<evidence type="ECO:0000256" key="2">
    <source>
        <dbReference type="SAM" id="Phobius"/>
    </source>
</evidence>
<feature type="transmembrane region" description="Helical" evidence="2">
    <location>
        <begin position="251"/>
        <end position="271"/>
    </location>
</feature>
<dbReference type="Pfam" id="PF19590">
    <property type="entry name" value="TrbL_3"/>
    <property type="match status" value="1"/>
</dbReference>
<feature type="transmembrane region" description="Helical" evidence="2">
    <location>
        <begin position="277"/>
        <end position="299"/>
    </location>
</feature>
<evidence type="ECO:0008006" key="5">
    <source>
        <dbReference type="Google" id="ProtNLM"/>
    </source>
</evidence>
<organism evidence="3 4">
    <name type="scientific">Motilibacter deserti</name>
    <dbReference type="NCBI Taxonomy" id="2714956"/>
    <lineage>
        <taxon>Bacteria</taxon>
        <taxon>Bacillati</taxon>
        <taxon>Actinomycetota</taxon>
        <taxon>Actinomycetes</taxon>
        <taxon>Motilibacterales</taxon>
        <taxon>Motilibacteraceae</taxon>
        <taxon>Motilibacter</taxon>
    </lineage>
</organism>
<dbReference type="EMBL" id="JAANNP010000058">
    <property type="protein sequence ID" value="NHC15815.1"/>
    <property type="molecule type" value="Genomic_DNA"/>
</dbReference>
<feature type="transmembrane region" description="Helical" evidence="2">
    <location>
        <begin position="158"/>
        <end position="178"/>
    </location>
</feature>
<feature type="transmembrane region" description="Helical" evidence="2">
    <location>
        <begin position="220"/>
        <end position="244"/>
    </location>
</feature>
<name>A0ABX0H1X7_9ACTN</name>
<reference evidence="3 4" key="1">
    <citation type="submission" date="2020-03" db="EMBL/GenBank/DDBJ databases">
        <title>Two novel Motilibacter sp.</title>
        <authorList>
            <person name="Liu S."/>
        </authorList>
    </citation>
    <scope>NUCLEOTIDE SEQUENCE [LARGE SCALE GENOMIC DNA]</scope>
    <source>
        <strain evidence="3 4">E257</strain>
    </source>
</reference>
<evidence type="ECO:0000313" key="3">
    <source>
        <dbReference type="EMBL" id="NHC15815.1"/>
    </source>
</evidence>
<keyword evidence="2" id="KW-1133">Transmembrane helix</keyword>
<gene>
    <name evidence="3" type="ORF">G9H71_18700</name>
</gene>
<accession>A0ABX0H1X7</accession>
<dbReference type="InterPro" id="IPR045782">
    <property type="entry name" value="TrbL_3"/>
</dbReference>
<comment type="caution">
    <text evidence="3">The sequence shown here is derived from an EMBL/GenBank/DDBJ whole genome shotgun (WGS) entry which is preliminary data.</text>
</comment>
<feature type="compositionally biased region" description="Gly residues" evidence="1">
    <location>
        <begin position="307"/>
        <end position="324"/>
    </location>
</feature>
<feature type="transmembrane region" description="Helical" evidence="2">
    <location>
        <begin position="190"/>
        <end position="208"/>
    </location>
</feature>
<keyword evidence="4" id="KW-1185">Reference proteome</keyword>
<feature type="transmembrane region" description="Helical" evidence="2">
    <location>
        <begin position="75"/>
        <end position="95"/>
    </location>
</feature>
<evidence type="ECO:0000256" key="1">
    <source>
        <dbReference type="SAM" id="MobiDB-lite"/>
    </source>
</evidence>
<feature type="transmembrane region" description="Helical" evidence="2">
    <location>
        <begin position="107"/>
        <end position="125"/>
    </location>
</feature>
<dbReference type="RefSeq" id="WP_166284304.1">
    <property type="nucleotide sequence ID" value="NZ_JAANNP010000058.1"/>
</dbReference>
<dbReference type="Proteomes" id="UP000800981">
    <property type="component" value="Unassembled WGS sequence"/>
</dbReference>
<sequence length="386" mass="38167">MPDLCGVPGVGTICNGASNAVAAAAGSAFDAAASKVGEGFAKVLEFSLTFWTEIDAPQLSKTSGPVFELMRSTHWYTLSIAVLAITVQATRIAFTQDLRHGTEAVKGLFRWLFVVGAGVFTINALGRASDAFSVWIIDQGADGDLADRLGMITTGLNASGSGLGSGLILVLGLFGIVSSFGQMFLMMARFAVLTILGGLLPLLAASSITERGKASFDRAVAWIVAFLLYKPAAAIVYAAAFFMVGDGGSAIQVFVGLFLMVLSVLAIVPLMKLAVPAVTAATLSGAGGGAMTAVGMSVATGARMASGPGGGGGRLSASGGGGTHRPGPVTGPTGSKAAGAGGFGKAAGGFGKAAGAAAPWVVVAQGATQAAGAARRAAGSAANSVS</sequence>
<keyword evidence="2" id="KW-0812">Transmembrane</keyword>
<evidence type="ECO:0000313" key="4">
    <source>
        <dbReference type="Proteomes" id="UP000800981"/>
    </source>
</evidence>
<feature type="region of interest" description="Disordered" evidence="1">
    <location>
        <begin position="305"/>
        <end position="336"/>
    </location>
</feature>